<name>A0ACB8D2P4_DERSI</name>
<protein>
    <submittedName>
        <fullName evidence="1">Uncharacterized protein</fullName>
    </submittedName>
</protein>
<dbReference type="Proteomes" id="UP000821865">
    <property type="component" value="Chromosome 3"/>
</dbReference>
<evidence type="ECO:0000313" key="1">
    <source>
        <dbReference type="EMBL" id="KAH7958659.1"/>
    </source>
</evidence>
<sequence length="243" mass="27287">MEACFNCRRAGHRADVCPREKTNICNRCGTQHPAKEPTGLHAEMHPVKQRPFHGHQKMQGPLRKTQIQGKKTHRKPMAMRTTSRQRMTPFHESTKVQLQSKILEKPEPLQLLPSPPESRQPRKPKTDDPEFDKPPSTSLTVENVENDEDTNAGIALSSNTLNNQTIILSDVTLHATSPVSKLGKTKARNSEASTVLTSLHHKAKLSTMKPVKRLRSSASRGQEEAKTREDRSNLHSLNEPVKL</sequence>
<reference evidence="1" key="1">
    <citation type="submission" date="2020-05" db="EMBL/GenBank/DDBJ databases">
        <title>Large-scale comparative analyses of tick genomes elucidate their genetic diversity and vector capacities.</title>
        <authorList>
            <person name="Jia N."/>
            <person name="Wang J."/>
            <person name="Shi W."/>
            <person name="Du L."/>
            <person name="Sun Y."/>
            <person name="Zhan W."/>
            <person name="Jiang J."/>
            <person name="Wang Q."/>
            <person name="Zhang B."/>
            <person name="Ji P."/>
            <person name="Sakyi L.B."/>
            <person name="Cui X."/>
            <person name="Yuan T."/>
            <person name="Jiang B."/>
            <person name="Yang W."/>
            <person name="Lam T.T.-Y."/>
            <person name="Chang Q."/>
            <person name="Ding S."/>
            <person name="Wang X."/>
            <person name="Zhu J."/>
            <person name="Ruan X."/>
            <person name="Zhao L."/>
            <person name="Wei J."/>
            <person name="Que T."/>
            <person name="Du C."/>
            <person name="Cheng J."/>
            <person name="Dai P."/>
            <person name="Han X."/>
            <person name="Huang E."/>
            <person name="Gao Y."/>
            <person name="Liu J."/>
            <person name="Shao H."/>
            <person name="Ye R."/>
            <person name="Li L."/>
            <person name="Wei W."/>
            <person name="Wang X."/>
            <person name="Wang C."/>
            <person name="Yang T."/>
            <person name="Huo Q."/>
            <person name="Li W."/>
            <person name="Guo W."/>
            <person name="Chen H."/>
            <person name="Zhou L."/>
            <person name="Ni X."/>
            <person name="Tian J."/>
            <person name="Zhou Y."/>
            <person name="Sheng Y."/>
            <person name="Liu T."/>
            <person name="Pan Y."/>
            <person name="Xia L."/>
            <person name="Li J."/>
            <person name="Zhao F."/>
            <person name="Cao W."/>
        </authorList>
    </citation>
    <scope>NUCLEOTIDE SEQUENCE</scope>
    <source>
        <strain evidence="1">Dsil-2018</strain>
    </source>
</reference>
<dbReference type="EMBL" id="CM023472">
    <property type="protein sequence ID" value="KAH7958659.1"/>
    <property type="molecule type" value="Genomic_DNA"/>
</dbReference>
<keyword evidence="2" id="KW-1185">Reference proteome</keyword>
<gene>
    <name evidence="1" type="ORF">HPB49_003842</name>
</gene>
<proteinExistence type="predicted"/>
<evidence type="ECO:0000313" key="2">
    <source>
        <dbReference type="Proteomes" id="UP000821865"/>
    </source>
</evidence>
<accession>A0ACB8D2P4</accession>
<comment type="caution">
    <text evidence="1">The sequence shown here is derived from an EMBL/GenBank/DDBJ whole genome shotgun (WGS) entry which is preliminary data.</text>
</comment>
<organism evidence="1 2">
    <name type="scientific">Dermacentor silvarum</name>
    <name type="common">Tick</name>
    <dbReference type="NCBI Taxonomy" id="543639"/>
    <lineage>
        <taxon>Eukaryota</taxon>
        <taxon>Metazoa</taxon>
        <taxon>Ecdysozoa</taxon>
        <taxon>Arthropoda</taxon>
        <taxon>Chelicerata</taxon>
        <taxon>Arachnida</taxon>
        <taxon>Acari</taxon>
        <taxon>Parasitiformes</taxon>
        <taxon>Ixodida</taxon>
        <taxon>Ixodoidea</taxon>
        <taxon>Ixodidae</taxon>
        <taxon>Rhipicephalinae</taxon>
        <taxon>Dermacentor</taxon>
    </lineage>
</organism>